<gene>
    <name evidence="2" type="ORF">DB30_03241</name>
</gene>
<protein>
    <submittedName>
        <fullName evidence="2">Uncharacterized protein</fullName>
    </submittedName>
</protein>
<accession>A0A0C2D7C2</accession>
<reference evidence="2 3" key="1">
    <citation type="submission" date="2014-12" db="EMBL/GenBank/DDBJ databases">
        <title>Genome assembly of Enhygromyxa salina DSM 15201.</title>
        <authorList>
            <person name="Sharma G."/>
            <person name="Subramanian S."/>
        </authorList>
    </citation>
    <scope>NUCLEOTIDE SEQUENCE [LARGE SCALE GENOMIC DNA]</scope>
    <source>
        <strain evidence="2 3">DSM 15201</strain>
    </source>
</reference>
<proteinExistence type="predicted"/>
<evidence type="ECO:0000313" key="2">
    <source>
        <dbReference type="EMBL" id="KIG17540.1"/>
    </source>
</evidence>
<evidence type="ECO:0000256" key="1">
    <source>
        <dbReference type="SAM" id="MobiDB-lite"/>
    </source>
</evidence>
<dbReference type="EMBL" id="JMCC02000023">
    <property type="protein sequence ID" value="KIG17540.1"/>
    <property type="molecule type" value="Genomic_DNA"/>
</dbReference>
<sequence length="80" mass="8865">MLIGARPVAGTTFDSTRRPEGWPNWVRKEREDGQLLEAAGKTLEVSLRGSRGETLQLRAPWPSADLPRAPLGAWRRGRAS</sequence>
<comment type="caution">
    <text evidence="2">The sequence shown here is derived from an EMBL/GenBank/DDBJ whole genome shotgun (WGS) entry which is preliminary data.</text>
</comment>
<name>A0A0C2D7C2_9BACT</name>
<organism evidence="2 3">
    <name type="scientific">Enhygromyxa salina</name>
    <dbReference type="NCBI Taxonomy" id="215803"/>
    <lineage>
        <taxon>Bacteria</taxon>
        <taxon>Pseudomonadati</taxon>
        <taxon>Myxococcota</taxon>
        <taxon>Polyangia</taxon>
        <taxon>Nannocystales</taxon>
        <taxon>Nannocystaceae</taxon>
        <taxon>Enhygromyxa</taxon>
    </lineage>
</organism>
<feature type="region of interest" description="Disordered" evidence="1">
    <location>
        <begin position="1"/>
        <end position="23"/>
    </location>
</feature>
<dbReference type="Proteomes" id="UP000031599">
    <property type="component" value="Unassembled WGS sequence"/>
</dbReference>
<evidence type="ECO:0000313" key="3">
    <source>
        <dbReference type="Proteomes" id="UP000031599"/>
    </source>
</evidence>
<dbReference type="AlphaFoldDB" id="A0A0C2D7C2"/>